<gene>
    <name evidence="1" type="ORF">NECAME_04747</name>
</gene>
<accession>W2SPW0</accession>
<reference evidence="2" key="1">
    <citation type="journal article" date="2014" name="Nat. Genet.">
        <title>Genome of the human hookworm Necator americanus.</title>
        <authorList>
            <person name="Tang Y.T."/>
            <person name="Gao X."/>
            <person name="Rosa B.A."/>
            <person name="Abubucker S."/>
            <person name="Hallsworth-Pepin K."/>
            <person name="Martin J."/>
            <person name="Tyagi R."/>
            <person name="Heizer E."/>
            <person name="Zhang X."/>
            <person name="Bhonagiri-Palsikar V."/>
            <person name="Minx P."/>
            <person name="Warren W.C."/>
            <person name="Wang Q."/>
            <person name="Zhan B."/>
            <person name="Hotez P.J."/>
            <person name="Sternberg P.W."/>
            <person name="Dougall A."/>
            <person name="Gaze S.T."/>
            <person name="Mulvenna J."/>
            <person name="Sotillo J."/>
            <person name="Ranganathan S."/>
            <person name="Rabelo E.M."/>
            <person name="Wilson R.K."/>
            <person name="Felgner P.L."/>
            <person name="Bethony J."/>
            <person name="Hawdon J.M."/>
            <person name="Gasser R.B."/>
            <person name="Loukas A."/>
            <person name="Mitreva M."/>
        </authorList>
    </citation>
    <scope>NUCLEOTIDE SEQUENCE [LARGE SCALE GENOMIC DNA]</scope>
</reference>
<dbReference type="KEGG" id="nai:NECAME_04747"/>
<name>W2SPW0_NECAM</name>
<evidence type="ECO:0000313" key="2">
    <source>
        <dbReference type="Proteomes" id="UP000053676"/>
    </source>
</evidence>
<dbReference type="AlphaFoldDB" id="W2SPW0"/>
<protein>
    <submittedName>
        <fullName evidence="1">Uncharacterized protein</fullName>
    </submittedName>
</protein>
<evidence type="ECO:0000313" key="1">
    <source>
        <dbReference type="EMBL" id="ETN70896.1"/>
    </source>
</evidence>
<proteinExistence type="predicted"/>
<sequence length="127" mass="14738">MEDEEPILPSSKFKQPIWFTPWKTPPKLYLQQLPYVNELPSPLNIVSPLKRYSSYSVLSYTPEIHAPNEELLEHIRSVCGLLPSDFDLRSNSSRSTMIDSGYDKSHYEDTQKPKVYIIFTQMISIKS</sequence>
<dbReference type="OrthoDB" id="5870685at2759"/>
<keyword evidence="2" id="KW-1185">Reference proteome</keyword>
<organism evidence="1 2">
    <name type="scientific">Necator americanus</name>
    <name type="common">Human hookworm</name>
    <dbReference type="NCBI Taxonomy" id="51031"/>
    <lineage>
        <taxon>Eukaryota</taxon>
        <taxon>Metazoa</taxon>
        <taxon>Ecdysozoa</taxon>
        <taxon>Nematoda</taxon>
        <taxon>Chromadorea</taxon>
        <taxon>Rhabditida</taxon>
        <taxon>Rhabditina</taxon>
        <taxon>Rhabditomorpha</taxon>
        <taxon>Strongyloidea</taxon>
        <taxon>Ancylostomatidae</taxon>
        <taxon>Bunostominae</taxon>
        <taxon>Necator</taxon>
    </lineage>
</organism>
<dbReference type="Proteomes" id="UP000053676">
    <property type="component" value="Unassembled WGS sequence"/>
</dbReference>
<dbReference type="EMBL" id="KI668876">
    <property type="protein sequence ID" value="ETN70896.1"/>
    <property type="molecule type" value="Genomic_DNA"/>
</dbReference>